<dbReference type="Proteomes" id="UP000886785">
    <property type="component" value="Unassembled WGS sequence"/>
</dbReference>
<comment type="caution">
    <text evidence="1">The sequence shown here is derived from an EMBL/GenBank/DDBJ whole genome shotgun (WGS) entry which is preliminary data.</text>
</comment>
<reference evidence="1" key="2">
    <citation type="journal article" date="2021" name="PeerJ">
        <title>Extensive microbial diversity within the chicken gut microbiome revealed by metagenomics and culture.</title>
        <authorList>
            <person name="Gilroy R."/>
            <person name="Ravi A."/>
            <person name="Getino M."/>
            <person name="Pursley I."/>
            <person name="Horton D.L."/>
            <person name="Alikhan N.F."/>
            <person name="Baker D."/>
            <person name="Gharbi K."/>
            <person name="Hall N."/>
            <person name="Watson M."/>
            <person name="Adriaenssens E.M."/>
            <person name="Foster-Nyarko E."/>
            <person name="Jarju S."/>
            <person name="Secka A."/>
            <person name="Antonio M."/>
            <person name="Oren A."/>
            <person name="Chaudhuri R.R."/>
            <person name="La Ragione R."/>
            <person name="Hildebrand F."/>
            <person name="Pallen M.J."/>
        </authorList>
    </citation>
    <scope>NUCLEOTIDE SEQUENCE</scope>
    <source>
        <strain evidence="1">ChiSjej1B19-7085</strain>
    </source>
</reference>
<gene>
    <name evidence="1" type="ORF">IAA54_11920</name>
</gene>
<sequence>MEQSDWSFPRIDYYVNEGIHTGSRLLTEKRDYTKEMRYRIFKKDDHLHVFIWRGPYSFEKSEMLLQNEFPLDSDGVQAAHDWVIAQYHELSQSAQVQPD</sequence>
<accession>A0A9D1J2D2</accession>
<name>A0A9D1J2D2_9FIRM</name>
<proteinExistence type="predicted"/>
<evidence type="ECO:0000313" key="2">
    <source>
        <dbReference type="Proteomes" id="UP000886785"/>
    </source>
</evidence>
<evidence type="ECO:0000313" key="1">
    <source>
        <dbReference type="EMBL" id="HIR58357.1"/>
    </source>
</evidence>
<dbReference type="AlphaFoldDB" id="A0A9D1J2D2"/>
<organism evidence="1 2">
    <name type="scientific">Candidatus Gallacutalibacter pullicola</name>
    <dbReference type="NCBI Taxonomy" id="2840830"/>
    <lineage>
        <taxon>Bacteria</taxon>
        <taxon>Bacillati</taxon>
        <taxon>Bacillota</taxon>
        <taxon>Clostridia</taxon>
        <taxon>Eubacteriales</taxon>
        <taxon>Candidatus Gallacutalibacter</taxon>
    </lineage>
</organism>
<dbReference type="EMBL" id="DVHF01000153">
    <property type="protein sequence ID" value="HIR58357.1"/>
    <property type="molecule type" value="Genomic_DNA"/>
</dbReference>
<reference evidence="1" key="1">
    <citation type="submission" date="2020-10" db="EMBL/GenBank/DDBJ databases">
        <authorList>
            <person name="Gilroy R."/>
        </authorList>
    </citation>
    <scope>NUCLEOTIDE SEQUENCE</scope>
    <source>
        <strain evidence="1">ChiSjej1B19-7085</strain>
    </source>
</reference>
<protein>
    <submittedName>
        <fullName evidence="1">Uncharacterized protein</fullName>
    </submittedName>
</protein>